<evidence type="ECO:0000256" key="12">
    <source>
        <dbReference type="ARBA" id="ARBA00022777"/>
    </source>
</evidence>
<comment type="catalytic activity">
    <reaction evidence="1">
        <text>ATP + protein L-histidine = ADP + protein N-phospho-L-histidine.</text>
        <dbReference type="EC" id="2.7.13.3"/>
    </reaction>
</comment>
<evidence type="ECO:0000256" key="1">
    <source>
        <dbReference type="ARBA" id="ARBA00000085"/>
    </source>
</evidence>
<evidence type="ECO:0000313" key="24">
    <source>
        <dbReference type="Proteomes" id="UP000572984"/>
    </source>
</evidence>
<dbReference type="SUPFAM" id="SSF55785">
    <property type="entry name" value="PYP-like sensor domain (PAS domain)"/>
    <property type="match status" value="3"/>
</dbReference>
<keyword evidence="11" id="KW-0547">Nucleotide-binding</keyword>
<dbReference type="Pfam" id="PF07536">
    <property type="entry name" value="HWE_HK"/>
    <property type="match status" value="1"/>
</dbReference>
<dbReference type="GO" id="GO:0004673">
    <property type="term" value="F:protein histidine kinase activity"/>
    <property type="evidence" value="ECO:0007669"/>
    <property type="project" value="UniProtKB-EC"/>
</dbReference>
<keyword evidence="7" id="KW-0285">Flavoprotein</keyword>
<evidence type="ECO:0000256" key="17">
    <source>
        <dbReference type="PROSITE-ProRule" id="PRU00050"/>
    </source>
</evidence>
<name>A0A838BJE0_9HYPH</name>
<evidence type="ECO:0000256" key="19">
    <source>
        <dbReference type="SAM" id="MobiDB-lite"/>
    </source>
</evidence>
<dbReference type="Pfam" id="PF08448">
    <property type="entry name" value="PAS_4"/>
    <property type="match status" value="1"/>
</dbReference>
<dbReference type="InterPro" id="IPR000700">
    <property type="entry name" value="PAS-assoc_C"/>
</dbReference>
<evidence type="ECO:0000256" key="10">
    <source>
        <dbReference type="ARBA" id="ARBA00022737"/>
    </source>
</evidence>
<proteinExistence type="predicted"/>
<dbReference type="PROSITE" id="PS50122">
    <property type="entry name" value="CHEB"/>
    <property type="match status" value="1"/>
</dbReference>
<dbReference type="RefSeq" id="WP_181051245.1">
    <property type="nucleotide sequence ID" value="NZ_JACDXJ010000001.1"/>
</dbReference>
<dbReference type="Gene3D" id="3.30.450.20">
    <property type="entry name" value="PAS domain"/>
    <property type="match status" value="2"/>
</dbReference>
<keyword evidence="18" id="KW-0175">Coiled coil</keyword>
<sequence length="925" mass="100538">MAAKRNKTTASGNARKAEAGSQSAPFIAAVGAPGAESLSLERFLAELTVGEEMAVVLVFHSRKALDDARFTEALSKQGRTLTRAARGALVEPGRIYWASLDTILTIENGRFRIRDAQEPPGKRGTIDRFLISVAQDTGKKAIGILFSGTQGDGALGITAIKEAGGLTLAEEGTELSAGGIVPSHGRGAIADFVLPPEEMAKRVQLHVSHAARYDEAAGISGAPAGIATIAHGDKGPDLHGGTPNTFHRLRPRRVRSVQAKAVDAKLARKAKAIAKRYMPAYVVTDGNFDVTHFSDRMGRFLEPAGGTATLNLLALVHNDLRLGLRTALTRASEERQVVQVDGLRMGQNGKRIDVDIVVEPVRDQPDGAPGFVVVFKDRPGSSEVEAAPRAGGALRDGHVRHLETNLRVARERLQATIEELENTNEALETSKEELQSATGEIAYQAQELGRSNRDLKNLMESTQIATIFLDSDMRVTHYTPTATEIFHLVATDLGRPIGHIKPRIAYDELQDDARRVIRSLGSVTREIEDPATGTCYMARVLPYRSIDSDIGGAVVTFLDVTPLTWAQQALRESEERFRAMAEQAEVGIAMTDREGRAIYVNDRYCEILGLARGQIVGRAIQELTPPDERGRGDALLARALLSGETSIDEISHRRPNGSIVWVRNNVNARRDAAGAVVGCLIVAIDMTERVRAEEALREKEQHTKLLLAELQHRVRSTLAVVRSITRRTAANSNTADDYAMHLEGRIEAFARTQIMATRSAVPLVDLEELVRDELLAHAVRDDQKAHVEGPSVRLRTAVADKLGLAIHELAANAVKYGALAEDGGHIDVTWSTAGMDGDRMLKLEWRETGVHMASAAPRRRGFGTELIERTLPSEIDAQTALEFTPGGVRCVIALPINPRTALLGRVHPSDGPDEDDRPDERRSSP</sequence>
<dbReference type="GO" id="GO:0005524">
    <property type="term" value="F:ATP binding"/>
    <property type="evidence" value="ECO:0007669"/>
    <property type="project" value="UniProtKB-KW"/>
</dbReference>
<dbReference type="Gene3D" id="3.30.565.10">
    <property type="entry name" value="Histidine kinase-like ATPase, C-terminal domain"/>
    <property type="match status" value="1"/>
</dbReference>
<dbReference type="InterPro" id="IPR000014">
    <property type="entry name" value="PAS"/>
</dbReference>
<keyword evidence="16" id="KW-0675">Receptor</keyword>
<keyword evidence="6" id="KW-0716">Sensory transduction</keyword>
<evidence type="ECO:0000256" key="14">
    <source>
        <dbReference type="ARBA" id="ARBA00022991"/>
    </source>
</evidence>
<evidence type="ECO:0000256" key="2">
    <source>
        <dbReference type="ARBA" id="ARBA00012438"/>
    </source>
</evidence>
<feature type="coiled-coil region" evidence="18">
    <location>
        <begin position="399"/>
        <end position="440"/>
    </location>
</feature>
<evidence type="ECO:0000256" key="3">
    <source>
        <dbReference type="ARBA" id="ARBA00021740"/>
    </source>
</evidence>
<dbReference type="PROSITE" id="PS50112">
    <property type="entry name" value="PAS"/>
    <property type="match status" value="1"/>
</dbReference>
<keyword evidence="12" id="KW-0418">Kinase</keyword>
<feature type="region of interest" description="Disordered" evidence="19">
    <location>
        <begin position="902"/>
        <end position="925"/>
    </location>
</feature>
<dbReference type="SUPFAM" id="SSF52738">
    <property type="entry name" value="Methylesterase CheB, C-terminal domain"/>
    <property type="match status" value="1"/>
</dbReference>
<dbReference type="SUPFAM" id="SSF55874">
    <property type="entry name" value="ATPase domain of HSP90 chaperone/DNA topoisomerase II/histidine kinase"/>
    <property type="match status" value="1"/>
</dbReference>
<dbReference type="InterPro" id="IPR013656">
    <property type="entry name" value="PAS_4"/>
</dbReference>
<dbReference type="InterPro" id="IPR011102">
    <property type="entry name" value="Sig_transdc_His_kinase_HWE"/>
</dbReference>
<dbReference type="GO" id="GO:0000156">
    <property type="term" value="F:phosphorelay response regulator activity"/>
    <property type="evidence" value="ECO:0007669"/>
    <property type="project" value="InterPro"/>
</dbReference>
<evidence type="ECO:0000256" key="15">
    <source>
        <dbReference type="ARBA" id="ARBA00023026"/>
    </source>
</evidence>
<dbReference type="PANTHER" id="PTHR41523:SF8">
    <property type="entry name" value="ETHYLENE RESPONSE SENSOR PROTEIN"/>
    <property type="match status" value="1"/>
</dbReference>
<evidence type="ECO:0000256" key="9">
    <source>
        <dbReference type="ARBA" id="ARBA00022679"/>
    </source>
</evidence>
<accession>A0A838BJE0</accession>
<dbReference type="GO" id="GO:0009881">
    <property type="term" value="F:photoreceptor activity"/>
    <property type="evidence" value="ECO:0007669"/>
    <property type="project" value="UniProtKB-KW"/>
</dbReference>
<keyword evidence="4" id="KW-0600">Photoreceptor protein</keyword>
<dbReference type="Pfam" id="PF13596">
    <property type="entry name" value="PAS_10"/>
    <property type="match status" value="1"/>
</dbReference>
<keyword evidence="10" id="KW-0677">Repeat</keyword>
<evidence type="ECO:0000256" key="13">
    <source>
        <dbReference type="ARBA" id="ARBA00022840"/>
    </source>
</evidence>
<organism evidence="23 24">
    <name type="scientific">Microvirga mediterraneensis</name>
    <dbReference type="NCBI Taxonomy" id="2754695"/>
    <lineage>
        <taxon>Bacteria</taxon>
        <taxon>Pseudomonadati</taxon>
        <taxon>Pseudomonadota</taxon>
        <taxon>Alphaproteobacteria</taxon>
        <taxon>Hyphomicrobiales</taxon>
        <taxon>Methylobacteriaceae</taxon>
        <taxon>Microvirga</taxon>
    </lineage>
</organism>
<feature type="domain" description="PAS" evidence="20">
    <location>
        <begin position="573"/>
        <end position="643"/>
    </location>
</feature>
<evidence type="ECO:0000256" key="18">
    <source>
        <dbReference type="SAM" id="Coils"/>
    </source>
</evidence>
<dbReference type="GO" id="GO:0008984">
    <property type="term" value="F:protein-glutamate methylesterase activity"/>
    <property type="evidence" value="ECO:0007669"/>
    <property type="project" value="InterPro"/>
</dbReference>
<evidence type="ECO:0000256" key="4">
    <source>
        <dbReference type="ARBA" id="ARBA00022543"/>
    </source>
</evidence>
<comment type="caution">
    <text evidence="23">The sequence shown here is derived from an EMBL/GenBank/DDBJ whole genome shotgun (WGS) entry which is preliminary data.</text>
</comment>
<dbReference type="InterPro" id="IPR036890">
    <property type="entry name" value="HATPase_C_sf"/>
</dbReference>
<dbReference type="Pfam" id="PF01339">
    <property type="entry name" value="CheB_methylest"/>
    <property type="match status" value="1"/>
</dbReference>
<keyword evidence="8" id="KW-0288">FMN</keyword>
<evidence type="ECO:0000313" key="23">
    <source>
        <dbReference type="EMBL" id="MBA1155618.1"/>
    </source>
</evidence>
<evidence type="ECO:0000259" key="22">
    <source>
        <dbReference type="PROSITE" id="PS50122"/>
    </source>
</evidence>
<gene>
    <name evidence="23" type="ORF">H0S73_05635</name>
</gene>
<comment type="caution">
    <text evidence="17">Lacks conserved residue(s) required for the propagation of feature annotation.</text>
</comment>
<evidence type="ECO:0000256" key="7">
    <source>
        <dbReference type="ARBA" id="ARBA00022630"/>
    </source>
</evidence>
<reference evidence="23 24" key="1">
    <citation type="submission" date="2020-07" db="EMBL/GenBank/DDBJ databases">
        <title>Draft genome and description of Microvirga mediterraneensis Marseille-Q2068 sp. nov.</title>
        <authorList>
            <person name="Boxberger M."/>
        </authorList>
    </citation>
    <scope>NUCLEOTIDE SEQUENCE [LARGE SCALE GENOMIC DNA]</scope>
    <source>
        <strain evidence="23 24">Marseille-Q2068</strain>
    </source>
</reference>
<keyword evidence="5" id="KW-0597">Phosphoprotein</keyword>
<dbReference type="InterPro" id="IPR035965">
    <property type="entry name" value="PAS-like_dom_sf"/>
</dbReference>
<protein>
    <recommendedName>
        <fullName evidence="3">Blue-light-activated histidine kinase</fullName>
        <ecNumber evidence="2">2.7.13.3</ecNumber>
    </recommendedName>
</protein>
<dbReference type="EC" id="2.7.13.3" evidence="2"/>
<dbReference type="NCBIfam" id="TIGR00229">
    <property type="entry name" value="sensory_box"/>
    <property type="match status" value="1"/>
</dbReference>
<feature type="domain" description="PAC" evidence="21">
    <location>
        <begin position="646"/>
        <end position="698"/>
    </location>
</feature>
<dbReference type="AlphaFoldDB" id="A0A838BJE0"/>
<dbReference type="InterPro" id="IPR035909">
    <property type="entry name" value="CheB_C"/>
</dbReference>
<dbReference type="CDD" id="cd00130">
    <property type="entry name" value="PAS"/>
    <property type="match status" value="1"/>
</dbReference>
<feature type="domain" description="CheB-type methylesterase" evidence="22">
    <location>
        <begin position="21"/>
        <end position="210"/>
    </location>
</feature>
<evidence type="ECO:0000256" key="5">
    <source>
        <dbReference type="ARBA" id="ARBA00022553"/>
    </source>
</evidence>
<evidence type="ECO:0000256" key="6">
    <source>
        <dbReference type="ARBA" id="ARBA00022606"/>
    </source>
</evidence>
<evidence type="ECO:0000259" key="20">
    <source>
        <dbReference type="PROSITE" id="PS50112"/>
    </source>
</evidence>
<dbReference type="GO" id="GO:0006935">
    <property type="term" value="P:chemotaxis"/>
    <property type="evidence" value="ECO:0007669"/>
    <property type="project" value="InterPro"/>
</dbReference>
<keyword evidence="9" id="KW-0808">Transferase</keyword>
<dbReference type="SMART" id="SM00911">
    <property type="entry name" value="HWE_HK"/>
    <property type="match status" value="1"/>
</dbReference>
<keyword evidence="24" id="KW-1185">Reference proteome</keyword>
<dbReference type="PROSITE" id="PS50113">
    <property type="entry name" value="PAC"/>
    <property type="match status" value="1"/>
</dbReference>
<keyword evidence="13" id="KW-0067">ATP-binding</keyword>
<evidence type="ECO:0000256" key="11">
    <source>
        <dbReference type="ARBA" id="ARBA00022741"/>
    </source>
</evidence>
<dbReference type="SMART" id="SM00086">
    <property type="entry name" value="PAC"/>
    <property type="match status" value="2"/>
</dbReference>
<dbReference type="PANTHER" id="PTHR41523">
    <property type="entry name" value="TWO-COMPONENT SYSTEM SENSOR PROTEIN"/>
    <property type="match status" value="1"/>
</dbReference>
<evidence type="ECO:0000256" key="16">
    <source>
        <dbReference type="ARBA" id="ARBA00023170"/>
    </source>
</evidence>
<dbReference type="Proteomes" id="UP000572984">
    <property type="component" value="Unassembled WGS sequence"/>
</dbReference>
<evidence type="ECO:0000259" key="21">
    <source>
        <dbReference type="PROSITE" id="PS50113"/>
    </source>
</evidence>
<evidence type="ECO:0000256" key="8">
    <source>
        <dbReference type="ARBA" id="ARBA00022643"/>
    </source>
</evidence>
<keyword evidence="15" id="KW-0843">Virulence</keyword>
<dbReference type="Gene3D" id="3.40.50.180">
    <property type="entry name" value="Methylesterase CheB, C-terminal domain"/>
    <property type="match status" value="1"/>
</dbReference>
<dbReference type="GO" id="GO:0005737">
    <property type="term" value="C:cytoplasm"/>
    <property type="evidence" value="ECO:0007669"/>
    <property type="project" value="InterPro"/>
</dbReference>
<dbReference type="InterPro" id="IPR001610">
    <property type="entry name" value="PAC"/>
</dbReference>
<dbReference type="EMBL" id="JACDXJ010000001">
    <property type="protein sequence ID" value="MBA1155618.1"/>
    <property type="molecule type" value="Genomic_DNA"/>
</dbReference>
<dbReference type="InterPro" id="IPR000673">
    <property type="entry name" value="Sig_transdc_resp-reg_Me-estase"/>
</dbReference>
<keyword evidence="14" id="KW-0157">Chromophore</keyword>
<dbReference type="SMART" id="SM00091">
    <property type="entry name" value="PAS"/>
    <property type="match status" value="2"/>
</dbReference>